<gene>
    <name evidence="1" type="ORF">F7O84_18675</name>
</gene>
<dbReference type="InterPro" id="IPR050155">
    <property type="entry name" value="HAD-like_hydrolase_sf"/>
</dbReference>
<comment type="caution">
    <text evidence="1">The sequence shown here is derived from an EMBL/GenBank/DDBJ whole genome shotgun (WGS) entry which is preliminary data.</text>
</comment>
<dbReference type="GO" id="GO:0004713">
    <property type="term" value="F:protein tyrosine kinase activity"/>
    <property type="evidence" value="ECO:0007669"/>
    <property type="project" value="TreeGrafter"/>
</dbReference>
<keyword evidence="1" id="KW-0378">Hydrolase</keyword>
<dbReference type="PANTHER" id="PTHR43434:SF20">
    <property type="entry name" value="5'-NUCLEOTIDASE"/>
    <property type="match status" value="1"/>
</dbReference>
<dbReference type="GO" id="GO:0016787">
    <property type="term" value="F:hydrolase activity"/>
    <property type="evidence" value="ECO:0007669"/>
    <property type="project" value="UniProtKB-KW"/>
</dbReference>
<dbReference type="InterPro" id="IPR023198">
    <property type="entry name" value="PGP-like_dom2"/>
</dbReference>
<dbReference type="Gene3D" id="3.40.50.1000">
    <property type="entry name" value="HAD superfamily/HAD-like"/>
    <property type="match status" value="1"/>
</dbReference>
<protein>
    <submittedName>
        <fullName evidence="1">HAD-IA family hydrolase</fullName>
    </submittedName>
</protein>
<evidence type="ECO:0000313" key="1">
    <source>
        <dbReference type="EMBL" id="KAB1434509.1"/>
    </source>
</evidence>
<dbReference type="InterPro" id="IPR023214">
    <property type="entry name" value="HAD_sf"/>
</dbReference>
<dbReference type="Proteomes" id="UP000461768">
    <property type="component" value="Unassembled WGS sequence"/>
</dbReference>
<dbReference type="InterPro" id="IPR041492">
    <property type="entry name" value="HAD_2"/>
</dbReference>
<dbReference type="InterPro" id="IPR036412">
    <property type="entry name" value="HAD-like_sf"/>
</dbReference>
<dbReference type="EMBL" id="WAGX01000008">
    <property type="protein sequence ID" value="KAB1434509.1"/>
    <property type="molecule type" value="Genomic_DNA"/>
</dbReference>
<dbReference type="SUPFAM" id="SSF56784">
    <property type="entry name" value="HAD-like"/>
    <property type="match status" value="1"/>
</dbReference>
<dbReference type="GO" id="GO:0005829">
    <property type="term" value="C:cytosol"/>
    <property type="evidence" value="ECO:0007669"/>
    <property type="project" value="TreeGrafter"/>
</dbReference>
<reference evidence="1 2" key="1">
    <citation type="submission" date="2019-09" db="EMBL/GenBank/DDBJ databases">
        <authorList>
            <person name="Valk L.C."/>
        </authorList>
    </citation>
    <scope>NUCLEOTIDE SEQUENCE [LARGE SCALE GENOMIC DNA]</scope>
    <source>
        <strain evidence="1">GalUA</strain>
    </source>
</reference>
<dbReference type="AlphaFoldDB" id="A0A7V7QIA1"/>
<organism evidence="1 2">
    <name type="scientific">Candidatus Galacturonatibacter soehngenii</name>
    <dbReference type="NCBI Taxonomy" id="2307010"/>
    <lineage>
        <taxon>Bacteria</taxon>
        <taxon>Bacillati</taxon>
        <taxon>Bacillota</taxon>
        <taxon>Clostridia</taxon>
        <taxon>Lachnospirales</taxon>
        <taxon>Lachnospiraceae</taxon>
        <taxon>Candidatus Galacturonatibacter</taxon>
    </lineage>
</organism>
<dbReference type="SFLD" id="SFLDG01129">
    <property type="entry name" value="C1.5:_HAD__Beta-PGM__Phosphata"/>
    <property type="match status" value="1"/>
</dbReference>
<dbReference type="OrthoDB" id="9792518at2"/>
<dbReference type="NCBIfam" id="TIGR01549">
    <property type="entry name" value="HAD-SF-IA-v1"/>
    <property type="match status" value="1"/>
</dbReference>
<accession>A0A7V7QIA1</accession>
<reference evidence="1 2" key="2">
    <citation type="submission" date="2020-02" db="EMBL/GenBank/DDBJ databases">
        <title>Candidatus Galacturonibacter soehngenii shows hetero-acetogenic catabolism of galacturonic acid but lacks a canonical carbon monoxide dehydrogenase/acetyl-CoA synthase complex.</title>
        <authorList>
            <person name="Diender M."/>
            <person name="Stouten G.R."/>
            <person name="Petersen J.F."/>
            <person name="Nielsen P.H."/>
            <person name="Dueholm M.S."/>
            <person name="Pronk J.T."/>
            <person name="Van Loosdrecht M.C.M."/>
        </authorList>
    </citation>
    <scope>NUCLEOTIDE SEQUENCE [LARGE SCALE GENOMIC DNA]</scope>
    <source>
        <strain evidence="1">GalUA</strain>
    </source>
</reference>
<dbReference type="SFLD" id="SFLDG01135">
    <property type="entry name" value="C1.5.6:_HAD__Beta-PGM__Phospha"/>
    <property type="match status" value="1"/>
</dbReference>
<dbReference type="Gene3D" id="1.10.150.240">
    <property type="entry name" value="Putative phosphatase, domain 2"/>
    <property type="match status" value="1"/>
</dbReference>
<dbReference type="SFLD" id="SFLDS00003">
    <property type="entry name" value="Haloacid_Dehalogenase"/>
    <property type="match status" value="1"/>
</dbReference>
<dbReference type="PANTHER" id="PTHR43434">
    <property type="entry name" value="PHOSPHOGLYCOLATE PHOSPHATASE"/>
    <property type="match status" value="1"/>
</dbReference>
<dbReference type="Pfam" id="PF13419">
    <property type="entry name" value="HAD_2"/>
    <property type="match status" value="1"/>
</dbReference>
<sequence length="227" mass="25397">MNYEGKNYKYFLLDFDGTVANTGIGITKGVAYALKHYGIEVEDLNTLTDFIGPPLNESFQKFFGFSAEQADEAVTIYREYYAPYGLYESELYEGIIDLLQQVTKAGGKLVLATSKPEESARKLLEHFKADAYFEFIAGASFDLKMHRKGDVIRYAMNTANIPKEQAIMIGDRSQDVIGAKENDLPCIGVLYGFGDQEELEHAGADYIVENMKELTNLLLAMCDTKKA</sequence>
<name>A0A7V7QIA1_9FIRM</name>
<proteinExistence type="predicted"/>
<dbReference type="InterPro" id="IPR006439">
    <property type="entry name" value="HAD-SF_hydro_IA"/>
</dbReference>
<dbReference type="FunFam" id="3.40.50.1000:FF:000022">
    <property type="entry name" value="Phosphoglycolate phosphatase"/>
    <property type="match status" value="1"/>
</dbReference>
<keyword evidence="2" id="KW-1185">Reference proteome</keyword>
<dbReference type="RefSeq" id="WP_151148595.1">
    <property type="nucleotide sequence ID" value="NZ_WAGX01000008.1"/>
</dbReference>
<evidence type="ECO:0000313" key="2">
    <source>
        <dbReference type="Proteomes" id="UP000461768"/>
    </source>
</evidence>